<evidence type="ECO:0000313" key="2">
    <source>
        <dbReference type="EMBL" id="CAL95086.1"/>
    </source>
</evidence>
<dbReference type="PANTHER" id="PTHR36503">
    <property type="entry name" value="BLR2520 PROTEIN"/>
    <property type="match status" value="1"/>
</dbReference>
<protein>
    <recommendedName>
        <fullName evidence="1">VOC domain-containing protein</fullName>
    </recommendedName>
</protein>
<dbReference type="HOGENOM" id="CLU_046006_21_0_4"/>
<dbReference type="STRING" id="62928.azo2469"/>
<dbReference type="AlphaFoldDB" id="A1K8D1"/>
<feature type="domain" description="VOC" evidence="1">
    <location>
        <begin position="2"/>
        <end position="127"/>
    </location>
</feature>
<organism evidence="2 3">
    <name type="scientific">Azoarcus sp. (strain BH72)</name>
    <dbReference type="NCBI Taxonomy" id="418699"/>
    <lineage>
        <taxon>Bacteria</taxon>
        <taxon>Pseudomonadati</taxon>
        <taxon>Pseudomonadota</taxon>
        <taxon>Betaproteobacteria</taxon>
        <taxon>Rhodocyclales</taxon>
        <taxon>Zoogloeaceae</taxon>
        <taxon>Azoarcus</taxon>
    </lineage>
</organism>
<dbReference type="Pfam" id="PF00903">
    <property type="entry name" value="Glyoxalase"/>
    <property type="match status" value="1"/>
</dbReference>
<dbReference type="OrthoDB" id="4265398at2"/>
<evidence type="ECO:0000313" key="3">
    <source>
        <dbReference type="Proteomes" id="UP000002588"/>
    </source>
</evidence>
<dbReference type="KEGG" id="azo:azo2469"/>
<reference evidence="2 3" key="1">
    <citation type="journal article" date="2006" name="Nat. Biotechnol.">
        <title>Complete genome of the mutualistic, N2-fixing grass endophyte Azoarcus sp. strain BH72.</title>
        <authorList>
            <person name="Krause A."/>
            <person name="Ramakumar A."/>
            <person name="Bartels D."/>
            <person name="Battistoni F."/>
            <person name="Bekel T."/>
            <person name="Boch J."/>
            <person name="Boehm M."/>
            <person name="Friedrich F."/>
            <person name="Hurek T."/>
            <person name="Krause L."/>
            <person name="Linke B."/>
            <person name="McHardy A.C."/>
            <person name="Sarkar A."/>
            <person name="Schneiker S."/>
            <person name="Syed A.A."/>
            <person name="Thauer R."/>
            <person name="Vorhoelter F.-J."/>
            <person name="Weidner S."/>
            <person name="Puehler A."/>
            <person name="Reinhold-Hurek B."/>
            <person name="Kaiser O."/>
            <person name="Goesmann A."/>
        </authorList>
    </citation>
    <scope>NUCLEOTIDE SEQUENCE [LARGE SCALE GENOMIC DNA]</scope>
    <source>
        <strain evidence="2 3">BH72</strain>
    </source>
</reference>
<dbReference type="InterPro" id="IPR029068">
    <property type="entry name" value="Glyas_Bleomycin-R_OHBP_Dase"/>
</dbReference>
<dbReference type="eggNOG" id="COG3607">
    <property type="taxonomic scope" value="Bacteria"/>
</dbReference>
<keyword evidence="3" id="KW-1185">Reference proteome</keyword>
<gene>
    <name evidence="2" type="ordered locus">azo2469</name>
</gene>
<dbReference type="InterPro" id="IPR037523">
    <property type="entry name" value="VOC_core"/>
</dbReference>
<sequence length="138" mass="15212">MAMQIFVNLAVKDLQRTIAFFERLGFGFDARFTDDNATCMVVSDGIYVMLLVEPFFQTFTPRPVADARATTEVLMCLGVESRARVDELVAAAVAGGGRTLKPAKDHGFMYEHGFEDLDGHLWELVYMEPEGESAAPAA</sequence>
<dbReference type="PROSITE" id="PS51819">
    <property type="entry name" value="VOC"/>
    <property type="match status" value="1"/>
</dbReference>
<dbReference type="SUPFAM" id="SSF54593">
    <property type="entry name" value="Glyoxalase/Bleomycin resistance protein/Dihydroxybiphenyl dioxygenase"/>
    <property type="match status" value="1"/>
</dbReference>
<dbReference type="RefSeq" id="WP_011766199.1">
    <property type="nucleotide sequence ID" value="NC_008702.1"/>
</dbReference>
<dbReference type="Proteomes" id="UP000002588">
    <property type="component" value="Chromosome"/>
</dbReference>
<dbReference type="PANTHER" id="PTHR36503:SF2">
    <property type="entry name" value="BLR2408 PROTEIN"/>
    <property type="match status" value="1"/>
</dbReference>
<evidence type="ECO:0000259" key="1">
    <source>
        <dbReference type="PROSITE" id="PS51819"/>
    </source>
</evidence>
<dbReference type="KEGG" id="aoa:dqs_2613"/>
<name>A1K8D1_AZOSB</name>
<dbReference type="Gene3D" id="3.10.180.10">
    <property type="entry name" value="2,3-Dihydroxybiphenyl 1,2-Dioxygenase, domain 1"/>
    <property type="match status" value="1"/>
</dbReference>
<proteinExistence type="predicted"/>
<dbReference type="InterPro" id="IPR004360">
    <property type="entry name" value="Glyas_Fos-R_dOase_dom"/>
</dbReference>
<accession>A1K8D1</accession>
<dbReference type="EMBL" id="AM406670">
    <property type="protein sequence ID" value="CAL95086.1"/>
    <property type="molecule type" value="Genomic_DNA"/>
</dbReference>